<gene>
    <name evidence="2" type="ORF">Esi_0103_0056</name>
</gene>
<dbReference type="InParanoid" id="D8LCG3"/>
<evidence type="ECO:0000313" key="2">
    <source>
        <dbReference type="EMBL" id="CBN78199.1"/>
    </source>
</evidence>
<proteinExistence type="predicted"/>
<name>D8LCG3_ECTSI</name>
<protein>
    <submittedName>
        <fullName evidence="2">Uncharacterized protein</fullName>
    </submittedName>
</protein>
<sequence length="61" mass="6725">MRHYQLGGGGGTGDSESQQLISNFPGVLQGDEQSYGPLMKRIFISANSRRVHKLDESGLFR</sequence>
<dbReference type="EMBL" id="FN649752">
    <property type="protein sequence ID" value="CBN78199.1"/>
    <property type="molecule type" value="Genomic_DNA"/>
</dbReference>
<dbReference type="AlphaFoldDB" id="D8LCG3"/>
<keyword evidence="3" id="KW-1185">Reference proteome</keyword>
<accession>D8LCG3</accession>
<evidence type="ECO:0000313" key="3">
    <source>
        <dbReference type="Proteomes" id="UP000002630"/>
    </source>
</evidence>
<organism evidence="2 3">
    <name type="scientific">Ectocarpus siliculosus</name>
    <name type="common">Brown alga</name>
    <name type="synonym">Conferva siliculosa</name>
    <dbReference type="NCBI Taxonomy" id="2880"/>
    <lineage>
        <taxon>Eukaryota</taxon>
        <taxon>Sar</taxon>
        <taxon>Stramenopiles</taxon>
        <taxon>Ochrophyta</taxon>
        <taxon>PX clade</taxon>
        <taxon>Phaeophyceae</taxon>
        <taxon>Ectocarpales</taxon>
        <taxon>Ectocarpaceae</taxon>
        <taxon>Ectocarpus</taxon>
    </lineage>
</organism>
<dbReference type="Proteomes" id="UP000002630">
    <property type="component" value="Linkage Group LG27"/>
</dbReference>
<feature type="compositionally biased region" description="Gly residues" evidence="1">
    <location>
        <begin position="1"/>
        <end position="13"/>
    </location>
</feature>
<feature type="region of interest" description="Disordered" evidence="1">
    <location>
        <begin position="1"/>
        <end position="20"/>
    </location>
</feature>
<evidence type="ECO:0000256" key="1">
    <source>
        <dbReference type="SAM" id="MobiDB-lite"/>
    </source>
</evidence>
<dbReference type="EMBL" id="FN647715">
    <property type="protein sequence ID" value="CBN78199.1"/>
    <property type="molecule type" value="Genomic_DNA"/>
</dbReference>
<reference evidence="2 3" key="1">
    <citation type="journal article" date="2010" name="Nature">
        <title>The Ectocarpus genome and the independent evolution of multicellularity in brown algae.</title>
        <authorList>
            <person name="Cock J.M."/>
            <person name="Sterck L."/>
            <person name="Rouze P."/>
            <person name="Scornet D."/>
            <person name="Allen A.E."/>
            <person name="Amoutzias G."/>
            <person name="Anthouard V."/>
            <person name="Artiguenave F."/>
            <person name="Aury J.M."/>
            <person name="Badger J.H."/>
            <person name="Beszteri B."/>
            <person name="Billiau K."/>
            <person name="Bonnet E."/>
            <person name="Bothwell J.H."/>
            <person name="Bowler C."/>
            <person name="Boyen C."/>
            <person name="Brownlee C."/>
            <person name="Carrano C.J."/>
            <person name="Charrier B."/>
            <person name="Cho G.Y."/>
            <person name="Coelho S.M."/>
            <person name="Collen J."/>
            <person name="Corre E."/>
            <person name="Da Silva C."/>
            <person name="Delage L."/>
            <person name="Delaroque N."/>
            <person name="Dittami S.M."/>
            <person name="Doulbeau S."/>
            <person name="Elias M."/>
            <person name="Farnham G."/>
            <person name="Gachon C.M."/>
            <person name="Gschloessl B."/>
            <person name="Heesch S."/>
            <person name="Jabbari K."/>
            <person name="Jubin C."/>
            <person name="Kawai H."/>
            <person name="Kimura K."/>
            <person name="Kloareg B."/>
            <person name="Kupper F.C."/>
            <person name="Lang D."/>
            <person name="Le Bail A."/>
            <person name="Leblanc C."/>
            <person name="Lerouge P."/>
            <person name="Lohr M."/>
            <person name="Lopez P.J."/>
            <person name="Martens C."/>
            <person name="Maumus F."/>
            <person name="Michel G."/>
            <person name="Miranda-Saavedra D."/>
            <person name="Morales J."/>
            <person name="Moreau H."/>
            <person name="Motomura T."/>
            <person name="Nagasato C."/>
            <person name="Napoli C.A."/>
            <person name="Nelson D.R."/>
            <person name="Nyvall-Collen P."/>
            <person name="Peters A.F."/>
            <person name="Pommier C."/>
            <person name="Potin P."/>
            <person name="Poulain J."/>
            <person name="Quesneville H."/>
            <person name="Read B."/>
            <person name="Rensing S.A."/>
            <person name="Ritter A."/>
            <person name="Rousvoal S."/>
            <person name="Samanta M."/>
            <person name="Samson G."/>
            <person name="Schroeder D.C."/>
            <person name="Segurens B."/>
            <person name="Strittmatter M."/>
            <person name="Tonon T."/>
            <person name="Tregear J.W."/>
            <person name="Valentin K."/>
            <person name="von Dassow P."/>
            <person name="Yamagishi T."/>
            <person name="Van de Peer Y."/>
            <person name="Wincker P."/>
        </authorList>
    </citation>
    <scope>NUCLEOTIDE SEQUENCE [LARGE SCALE GENOMIC DNA]</scope>
    <source>
        <strain evidence="3">Ec32 / CCAP1310/4</strain>
    </source>
</reference>